<dbReference type="GO" id="GO:0003677">
    <property type="term" value="F:DNA binding"/>
    <property type="evidence" value="ECO:0007669"/>
    <property type="project" value="InterPro"/>
</dbReference>
<dbReference type="AlphaFoldDB" id="A0A378QKM4"/>
<dbReference type="SUPFAM" id="SSF47413">
    <property type="entry name" value="lambda repressor-like DNA-binding domains"/>
    <property type="match status" value="1"/>
</dbReference>
<dbReference type="InterPro" id="IPR010982">
    <property type="entry name" value="Lambda_DNA-bd_dom_sf"/>
</dbReference>
<proteinExistence type="predicted"/>
<gene>
    <name evidence="1" type="ORF">NCTC7911_01233</name>
</gene>
<dbReference type="Proteomes" id="UP000254107">
    <property type="component" value="Unassembled WGS sequence"/>
</dbReference>
<evidence type="ECO:0000313" key="1">
    <source>
        <dbReference type="EMBL" id="STY99853.1"/>
    </source>
</evidence>
<evidence type="ECO:0000313" key="2">
    <source>
        <dbReference type="Proteomes" id="UP000254107"/>
    </source>
</evidence>
<keyword evidence="2" id="KW-1185">Reference proteome</keyword>
<dbReference type="Gene3D" id="1.10.260.40">
    <property type="entry name" value="lambda repressor-like DNA-binding domains"/>
    <property type="match status" value="1"/>
</dbReference>
<protein>
    <submittedName>
        <fullName evidence="1">Uncharacterized protein</fullName>
    </submittedName>
</protein>
<accession>A0A378QKM4</accession>
<name>A0A378QKM4_MORLA</name>
<reference evidence="1 2" key="1">
    <citation type="submission" date="2018-06" db="EMBL/GenBank/DDBJ databases">
        <authorList>
            <consortium name="Pathogen Informatics"/>
            <person name="Doyle S."/>
        </authorList>
    </citation>
    <scope>NUCLEOTIDE SEQUENCE [LARGE SCALE GENOMIC DNA]</scope>
    <source>
        <strain evidence="1 2">NCTC7911</strain>
    </source>
</reference>
<organism evidence="1 2">
    <name type="scientific">Moraxella lacunata</name>
    <dbReference type="NCBI Taxonomy" id="477"/>
    <lineage>
        <taxon>Bacteria</taxon>
        <taxon>Pseudomonadati</taxon>
        <taxon>Pseudomonadota</taxon>
        <taxon>Gammaproteobacteria</taxon>
        <taxon>Moraxellales</taxon>
        <taxon>Moraxellaceae</taxon>
        <taxon>Moraxella</taxon>
    </lineage>
</organism>
<sequence>MMTVQDLMNFYDCKTQSQLCEKIQISRVALWKWKKYGIPFRTQASFEVKTKGKLKADKTKTPSDN</sequence>
<dbReference type="EMBL" id="UGQC01000001">
    <property type="protein sequence ID" value="STY99853.1"/>
    <property type="molecule type" value="Genomic_DNA"/>
</dbReference>